<evidence type="ECO:0000256" key="1">
    <source>
        <dbReference type="ARBA" id="ARBA00004145"/>
    </source>
</evidence>
<keyword evidence="5" id="KW-0597">Phosphoprotein</keyword>
<feature type="compositionally biased region" description="Basic and acidic residues" evidence="12">
    <location>
        <begin position="669"/>
        <end position="683"/>
    </location>
</feature>
<keyword evidence="15" id="KW-1185">Reference proteome</keyword>
<comment type="function">
    <text evidence="10">Subunit of non-clathrin- and clathrin-associated adaptor protein complex 3 (AP-3) that plays a role in protein sorting in the late-Golgi/trans-Golgi network (TGN) and/or endosomes. The AP complexes mediate both the recruitment of clathrin to membranes and the recognition of sorting signals within the cytosolic tails of transmembrane cargo molecules. AP-3 appears to be involved in the sorting of a subset of transmembrane proteins targeted to lysosomes and lysosome-related organelles. In concert with the BLOC-1 complex, AP-3 is required to target cargos into vesicles assembled at cell bodies for delivery into neurites and nerve terminals.</text>
</comment>
<dbReference type="Pfam" id="PF24080">
    <property type="entry name" value="AP3B1_C_2"/>
    <property type="match status" value="1"/>
</dbReference>
<feature type="compositionally biased region" description="Polar residues" evidence="12">
    <location>
        <begin position="1"/>
        <end position="17"/>
    </location>
</feature>
<evidence type="ECO:0000256" key="11">
    <source>
        <dbReference type="PIRNR" id="PIRNR037096"/>
    </source>
</evidence>
<dbReference type="GO" id="GO:0005794">
    <property type="term" value="C:Golgi apparatus"/>
    <property type="evidence" value="ECO:0007669"/>
    <property type="project" value="UniProtKB-SubCell"/>
</dbReference>
<evidence type="ECO:0000256" key="8">
    <source>
        <dbReference type="ARBA" id="ARBA00023136"/>
    </source>
</evidence>
<dbReference type="Ensembl" id="ENSXMAT00000002015.2">
    <property type="protein sequence ID" value="ENSXMAP00000002010.1"/>
    <property type="gene ID" value="ENSXMAG00000001977.2"/>
</dbReference>
<reference evidence="15" key="1">
    <citation type="submission" date="2012-01" db="EMBL/GenBank/DDBJ databases">
        <authorList>
            <person name="Walter R."/>
            <person name="Schartl M."/>
            <person name="Warren W."/>
        </authorList>
    </citation>
    <scope>NUCLEOTIDE SEQUENCE [LARGE SCALE GENOMIC DNA]</scope>
    <source>
        <strain evidence="15">JP 163 A</strain>
    </source>
</reference>
<dbReference type="OrthoDB" id="302453at2759"/>
<dbReference type="SUPFAM" id="SSF49348">
    <property type="entry name" value="Clathrin adaptor appendage domain"/>
    <property type="match status" value="1"/>
</dbReference>
<evidence type="ECO:0000256" key="7">
    <source>
        <dbReference type="ARBA" id="ARBA00023034"/>
    </source>
</evidence>
<evidence type="ECO:0000256" key="9">
    <source>
        <dbReference type="ARBA" id="ARBA00023329"/>
    </source>
</evidence>
<feature type="compositionally biased region" description="Acidic residues" evidence="12">
    <location>
        <begin position="780"/>
        <end position="804"/>
    </location>
</feature>
<dbReference type="AlphaFoldDB" id="M3ZIG8"/>
<evidence type="ECO:0000256" key="3">
    <source>
        <dbReference type="ARBA" id="ARBA00006613"/>
    </source>
</evidence>
<dbReference type="Proteomes" id="UP000002852">
    <property type="component" value="Unassembled WGS sequence"/>
</dbReference>
<feature type="region of interest" description="Disordered" evidence="12">
    <location>
        <begin position="262"/>
        <end position="294"/>
    </location>
</feature>
<evidence type="ECO:0000256" key="12">
    <source>
        <dbReference type="SAM" id="MobiDB-lite"/>
    </source>
</evidence>
<sequence length="1111" mass="123913">MSSSSAFNEEKGGSSSVGEPEYGHDPASGGIFSSDYKRHDDLKEMLDSNKDSLKLEAMKRIVAMIARGKNASDLFPAVVKNVACKNIEVKKLVYVYLVRYAEEQQDLALLSISTFQRGLKDPNQLIRASALRVLSSIRVTIIVPIMMLAIKEAASDMSPYVRKTAAHAIPKLYSLDPEQKDQLIEVIEKLLADKTTLVAGSVVMAFEEVCPERIDLIHKNYRKLCNLLIDVEEWGQVVIINMLTRYARTQFLNPNINESLLEEGGGGEKTFYGSDEDEDEDEEEKEKKAEAAAMAKRKPYVMDPDHRLLLRNTKPLLQSRNAAVVMAVAQLYFHLAPKAEVGVIAKALVRLLRSHSEVQYVVLQNVATMTIKRRGMFEPYLKSFYIRSTDPTQIKILKLEVLTNLANETNISTILREFQTYIKSMDKDFVAATIQAIGRCATNIGEVRDTCLNGLVQLLSNRDELVVAESVVVIKKLLQMQPEKHSDIIKHMAKLTDNIQVPMARASILWLIGEYCEHVPKIAPDVLRKMAKSFTNEEDIVKLQILNLAAKLYLTNSKQTKLLTQYVLNLAKYDQNYDIRDRARFIRQLIVPTEKSGALSKYAKKLFLALKPAPVLESPFKDRDHFQLGSLSHLLNAKAGGYQELPDWPESAPDPSVRNVEVPEWTKCSSREKRKEKKVEKPFYSDSEGESGPTESADSESDSASGSESGSGSEGSGSASESEESGEVSVSEEEEGEEEEKKTKKRELKKAVQESESEQSSEEEDRKHERKMKQRKSDSESESDEEEESESESSQSESDDSESEAEVRKKKKAAESKPPSKPVKKETKKEKKEMSLLDLDDFEPAPSPQVTPVNNLLSNSLVTDLEGLSLSEAVLSPATIAPSSALKSYELLHRITGEGLSVEYCFSRQPFSPDANMVAVQMQFTNSSTSDTKNLHMEDVKLQSGMRVKDFPEIESLPAGETATAVMGIDFCDSTQAANFQLCTHTRKFFVSIQPPVGELMRPVFLTENEFKKEQGQLMGMNEITEKLTLDAKCRNEHTIVQRVTTAANLSRVPCGSDRECRFAGRTVTSGSLVLVTVATREEGAAQLTINCEKMVIGTMLVKDILLALTQ</sequence>
<dbReference type="SMART" id="SM01355">
    <property type="entry name" value="AP3B1_C"/>
    <property type="match status" value="1"/>
</dbReference>
<feature type="compositionally biased region" description="Acidic residues" evidence="12">
    <location>
        <begin position="721"/>
        <end position="738"/>
    </location>
</feature>
<dbReference type="Pfam" id="PF14796">
    <property type="entry name" value="AP3B1_C"/>
    <property type="match status" value="1"/>
</dbReference>
<evidence type="ECO:0000256" key="4">
    <source>
        <dbReference type="ARBA" id="ARBA00022448"/>
    </source>
</evidence>
<keyword evidence="4 11" id="KW-0813">Transport</keyword>
<dbReference type="GO" id="GO:0030665">
    <property type="term" value="C:clathrin-coated vesicle membrane"/>
    <property type="evidence" value="ECO:0007669"/>
    <property type="project" value="UniProtKB-SubCell"/>
</dbReference>
<feature type="domain" description="AP-3 complex subunit beta C-terminal" evidence="13">
    <location>
        <begin position="829"/>
        <end position="976"/>
    </location>
</feature>
<dbReference type="InterPro" id="IPR029390">
    <property type="entry name" value="AP3B_C"/>
</dbReference>
<evidence type="ECO:0000256" key="10">
    <source>
        <dbReference type="ARBA" id="ARBA00023570"/>
    </source>
</evidence>
<dbReference type="HOGENOM" id="CLU_006320_3_1_1"/>
<reference evidence="15" key="2">
    <citation type="journal article" date="2013" name="Nat. Genet.">
        <title>The genome of the platyfish, Xiphophorus maculatus, provides insights into evolutionary adaptation and several complex traits.</title>
        <authorList>
            <person name="Schartl M."/>
            <person name="Walter R.B."/>
            <person name="Shen Y."/>
            <person name="Garcia T."/>
            <person name="Catchen J."/>
            <person name="Amores A."/>
            <person name="Braasch I."/>
            <person name="Chalopin D."/>
            <person name="Volff J.N."/>
            <person name="Lesch K.P."/>
            <person name="Bisazza A."/>
            <person name="Minx P."/>
            <person name="Hillier L."/>
            <person name="Wilson R.K."/>
            <person name="Fuerstenberg S."/>
            <person name="Boore J."/>
            <person name="Searle S."/>
            <person name="Postlethwait J.H."/>
            <person name="Warren W.C."/>
        </authorList>
    </citation>
    <scope>NUCLEOTIDE SEQUENCE [LARGE SCALE GENOMIC DNA]</scope>
    <source>
        <strain evidence="15">JP 163 A</strain>
    </source>
</reference>
<dbReference type="GO" id="GO:0030123">
    <property type="term" value="C:AP-3 adaptor complex"/>
    <property type="evidence" value="ECO:0007669"/>
    <property type="project" value="UniProtKB-UniRule"/>
</dbReference>
<dbReference type="GeneID" id="102238086"/>
<evidence type="ECO:0000259" key="13">
    <source>
        <dbReference type="SMART" id="SM01355"/>
    </source>
</evidence>
<organism evidence="14 15">
    <name type="scientific">Xiphophorus maculatus</name>
    <name type="common">Southern platyfish</name>
    <name type="synonym">Platypoecilus maculatus</name>
    <dbReference type="NCBI Taxonomy" id="8083"/>
    <lineage>
        <taxon>Eukaryota</taxon>
        <taxon>Metazoa</taxon>
        <taxon>Chordata</taxon>
        <taxon>Craniata</taxon>
        <taxon>Vertebrata</taxon>
        <taxon>Euteleostomi</taxon>
        <taxon>Actinopterygii</taxon>
        <taxon>Neopterygii</taxon>
        <taxon>Teleostei</taxon>
        <taxon>Neoteleostei</taxon>
        <taxon>Acanthomorphata</taxon>
        <taxon>Ovalentaria</taxon>
        <taxon>Atherinomorphae</taxon>
        <taxon>Cyprinodontiformes</taxon>
        <taxon>Poeciliidae</taxon>
        <taxon>Poeciliinae</taxon>
        <taxon>Xiphophorus</taxon>
    </lineage>
</organism>
<feature type="compositionally biased region" description="Low complexity" evidence="12">
    <location>
        <begin position="702"/>
        <end position="720"/>
    </location>
</feature>
<accession>M3ZIG8</accession>
<dbReference type="Pfam" id="PF01602">
    <property type="entry name" value="Adaptin_N"/>
    <property type="match status" value="1"/>
</dbReference>
<dbReference type="PANTHER" id="PTHR11134">
    <property type="entry name" value="ADAPTOR COMPLEX SUBUNIT BETA FAMILY MEMBER"/>
    <property type="match status" value="1"/>
</dbReference>
<comment type="subcellular location">
    <subcellularLocation>
        <location evidence="1">Cytoplasmic vesicle</location>
        <location evidence="1">Clathrin-coated vesicle membrane</location>
        <topology evidence="1">Peripheral membrane protein</topology>
        <orientation evidence="1">Cytoplasmic side</orientation>
    </subcellularLocation>
    <subcellularLocation>
        <location evidence="2">Golgi apparatus</location>
    </subcellularLocation>
</comment>
<keyword evidence="6 11" id="KW-0653">Protein transport</keyword>
<evidence type="ECO:0000313" key="14">
    <source>
        <dbReference type="Ensembl" id="ENSXMAP00000002010.1"/>
    </source>
</evidence>
<dbReference type="Gene3D" id="1.25.10.10">
    <property type="entry name" value="Leucine-rich Repeat Variant"/>
    <property type="match status" value="1"/>
</dbReference>
<keyword evidence="7" id="KW-0333">Golgi apparatus</keyword>
<dbReference type="SUPFAM" id="SSF48371">
    <property type="entry name" value="ARM repeat"/>
    <property type="match status" value="1"/>
</dbReference>
<comment type="similarity">
    <text evidence="3 11">Belongs to the adaptor complexes large subunit family.</text>
</comment>
<proteinExistence type="inferred from homology"/>
<dbReference type="RefSeq" id="XP_005814220.1">
    <property type="nucleotide sequence ID" value="XM_005814163.3"/>
</dbReference>
<dbReference type="GO" id="GO:0006886">
    <property type="term" value="P:intracellular protein transport"/>
    <property type="evidence" value="ECO:0007669"/>
    <property type="project" value="InterPro"/>
</dbReference>
<feature type="region of interest" description="Disordered" evidence="12">
    <location>
        <begin position="1"/>
        <end position="34"/>
    </location>
</feature>
<dbReference type="InterPro" id="IPR013041">
    <property type="entry name" value="Clathrin_app_Ig-like_sf"/>
</dbReference>
<evidence type="ECO:0000256" key="5">
    <source>
        <dbReference type="ARBA" id="ARBA00022553"/>
    </source>
</evidence>
<dbReference type="eggNOG" id="KOG1060">
    <property type="taxonomic scope" value="Eukaryota"/>
</dbReference>
<dbReference type="GeneTree" id="ENSGT00940000156817"/>
<dbReference type="InterPro" id="IPR016024">
    <property type="entry name" value="ARM-type_fold"/>
</dbReference>
<dbReference type="InterPro" id="IPR002553">
    <property type="entry name" value="Clathrin/coatomer_adapt-like_N"/>
</dbReference>
<dbReference type="PIRSF" id="PIRSF037096">
    <property type="entry name" value="AP3_complex_beta"/>
    <property type="match status" value="1"/>
</dbReference>
<dbReference type="KEGG" id="xma:102238086"/>
<reference evidence="14" key="3">
    <citation type="submission" date="2025-08" db="UniProtKB">
        <authorList>
            <consortium name="Ensembl"/>
        </authorList>
    </citation>
    <scope>IDENTIFICATION</scope>
    <source>
        <strain evidence="14">JP 163 A</strain>
    </source>
</reference>
<dbReference type="InterPro" id="IPR026740">
    <property type="entry name" value="AP3_beta"/>
</dbReference>
<evidence type="ECO:0000256" key="2">
    <source>
        <dbReference type="ARBA" id="ARBA00004555"/>
    </source>
</evidence>
<protein>
    <recommendedName>
        <fullName evidence="11">AP-3 complex subunit beta</fullName>
    </recommendedName>
</protein>
<dbReference type="CTD" id="8120"/>
<dbReference type="InterPro" id="IPR026739">
    <property type="entry name" value="AP_beta"/>
</dbReference>
<name>M3ZIG8_XIPMA</name>
<dbReference type="InterPro" id="IPR011989">
    <property type="entry name" value="ARM-like"/>
</dbReference>
<evidence type="ECO:0000256" key="6">
    <source>
        <dbReference type="ARBA" id="ARBA00022927"/>
    </source>
</evidence>
<reference evidence="14" key="4">
    <citation type="submission" date="2025-09" db="UniProtKB">
        <authorList>
            <consortium name="Ensembl"/>
        </authorList>
    </citation>
    <scope>IDENTIFICATION</scope>
    <source>
        <strain evidence="14">JP 163 A</strain>
    </source>
</reference>
<feature type="compositionally biased region" description="Basic and acidic residues" evidence="12">
    <location>
        <begin position="823"/>
        <end position="835"/>
    </location>
</feature>
<dbReference type="GO" id="GO:0016192">
    <property type="term" value="P:vesicle-mediated transport"/>
    <property type="evidence" value="ECO:0007669"/>
    <property type="project" value="InterPro"/>
</dbReference>
<keyword evidence="8 11" id="KW-0472">Membrane</keyword>
<keyword evidence="9" id="KW-0968">Cytoplasmic vesicle</keyword>
<feature type="compositionally biased region" description="Acidic residues" evidence="12">
    <location>
        <begin position="274"/>
        <end position="284"/>
    </location>
</feature>
<feature type="region of interest" description="Disordered" evidence="12">
    <location>
        <begin position="645"/>
        <end position="851"/>
    </location>
</feature>
<evidence type="ECO:0000313" key="15">
    <source>
        <dbReference type="Proteomes" id="UP000002852"/>
    </source>
</evidence>
<dbReference type="InterPro" id="IPR056314">
    <property type="entry name" value="AP3B1/2_C"/>
</dbReference>